<organism evidence="6 7">
    <name type="scientific">Exophiala bonariae</name>
    <dbReference type="NCBI Taxonomy" id="1690606"/>
    <lineage>
        <taxon>Eukaryota</taxon>
        <taxon>Fungi</taxon>
        <taxon>Dikarya</taxon>
        <taxon>Ascomycota</taxon>
        <taxon>Pezizomycotina</taxon>
        <taxon>Eurotiomycetes</taxon>
        <taxon>Chaetothyriomycetidae</taxon>
        <taxon>Chaetothyriales</taxon>
        <taxon>Herpotrichiellaceae</taxon>
        <taxon>Exophiala</taxon>
    </lineage>
</organism>
<dbReference type="GeneID" id="89969389"/>
<dbReference type="Pfam" id="PF00378">
    <property type="entry name" value="ECH_1"/>
    <property type="match status" value="1"/>
</dbReference>
<dbReference type="Proteomes" id="UP001358417">
    <property type="component" value="Unassembled WGS sequence"/>
</dbReference>
<evidence type="ECO:0000256" key="2">
    <source>
        <dbReference type="ARBA" id="ARBA00005005"/>
    </source>
</evidence>
<dbReference type="PANTHER" id="PTHR43684">
    <property type="match status" value="1"/>
</dbReference>
<dbReference type="SUPFAM" id="SSF52096">
    <property type="entry name" value="ClpP/crotonase"/>
    <property type="match status" value="1"/>
</dbReference>
<accession>A0AAV9NUC0</accession>
<comment type="pathway">
    <text evidence="2">Lipid metabolism; fatty acid beta-oxidation.</text>
</comment>
<comment type="caution">
    <text evidence="6">The sequence shown here is derived from an EMBL/GenBank/DDBJ whole genome shotgun (WGS) entry which is preliminary data.</text>
</comment>
<dbReference type="CDD" id="cd06558">
    <property type="entry name" value="crotonase-like"/>
    <property type="match status" value="1"/>
</dbReference>
<name>A0AAV9NUC0_9EURO</name>
<comment type="similarity">
    <text evidence="3">Belongs to the enoyl-CoA hydratase/isomerase family.</text>
</comment>
<dbReference type="InterPro" id="IPR029045">
    <property type="entry name" value="ClpP/crotonase-like_dom_sf"/>
</dbReference>
<keyword evidence="7" id="KW-1185">Reference proteome</keyword>
<proteinExistence type="inferred from homology"/>
<dbReference type="PANTHER" id="PTHR43684:SF1">
    <property type="entry name" value="ENOYL-COA DELTA ISOMERASE 2"/>
    <property type="match status" value="1"/>
</dbReference>
<keyword evidence="4" id="KW-0576">Peroxisome</keyword>
<dbReference type="InterPro" id="IPR001753">
    <property type="entry name" value="Enoyl-CoA_hydra/iso"/>
</dbReference>
<dbReference type="FunFam" id="3.90.226.10:FF:000048">
    <property type="entry name" value="3,2-trans-enoyl-CoA isomerase"/>
    <property type="match status" value="1"/>
</dbReference>
<evidence type="ECO:0000256" key="4">
    <source>
        <dbReference type="ARBA" id="ARBA00023140"/>
    </source>
</evidence>
<reference evidence="6 7" key="1">
    <citation type="submission" date="2023-08" db="EMBL/GenBank/DDBJ databases">
        <title>Black Yeasts Isolated from many extreme environments.</title>
        <authorList>
            <person name="Coleine C."/>
            <person name="Stajich J.E."/>
            <person name="Selbmann L."/>
        </authorList>
    </citation>
    <scope>NUCLEOTIDE SEQUENCE [LARGE SCALE GENOMIC DNA]</scope>
    <source>
        <strain evidence="6 7">CCFEE 5792</strain>
    </source>
</reference>
<dbReference type="GO" id="GO:0005782">
    <property type="term" value="C:peroxisomal matrix"/>
    <property type="evidence" value="ECO:0007669"/>
    <property type="project" value="TreeGrafter"/>
</dbReference>
<evidence type="ECO:0000313" key="6">
    <source>
        <dbReference type="EMBL" id="KAK5065329.1"/>
    </source>
</evidence>
<evidence type="ECO:0000256" key="3">
    <source>
        <dbReference type="ARBA" id="ARBA00005254"/>
    </source>
</evidence>
<evidence type="ECO:0000256" key="5">
    <source>
        <dbReference type="ARBA" id="ARBA00023235"/>
    </source>
</evidence>
<comment type="subcellular location">
    <subcellularLocation>
        <location evidence="1">Peroxisome</location>
    </subcellularLocation>
</comment>
<gene>
    <name evidence="6" type="ORF">LTR84_001167</name>
</gene>
<evidence type="ECO:0000256" key="1">
    <source>
        <dbReference type="ARBA" id="ARBA00004275"/>
    </source>
</evidence>
<keyword evidence="5" id="KW-0413">Isomerase</keyword>
<dbReference type="GO" id="GO:0006635">
    <property type="term" value="P:fatty acid beta-oxidation"/>
    <property type="evidence" value="ECO:0007669"/>
    <property type="project" value="TreeGrafter"/>
</dbReference>
<dbReference type="GO" id="GO:0004165">
    <property type="term" value="F:delta(3)-delta(2)-enoyl-CoA isomerase activity"/>
    <property type="evidence" value="ECO:0007669"/>
    <property type="project" value="UniProtKB-ARBA"/>
</dbReference>
<dbReference type="Gene3D" id="3.90.226.10">
    <property type="entry name" value="2-enoyl-CoA Hydratase, Chain A, domain 1"/>
    <property type="match status" value="1"/>
</dbReference>
<sequence>MAISQRIRLEYSGPMAVITLDYPQKLNSMTKDDFYQLASYLTQIAERDDILITLLIGKGKYFSAGADISVSRVQPPGTDLYRHGLAFTVASNLNLARAFYTHPKILISALNGPVVGMPAALVAHSDFIYAVPNTFLLTPFASLGLIPEGVSSLAFTQRMGITKAKEALITGKRLSSKELLDSGFINQVFDCRPGDDVTFKKLVFEEIQKLFHPDLDTTSMLKTKELISRRMREQFDAQNVEEVFGALSRSVAGIPQKQFEKRRLQMANSKL</sequence>
<evidence type="ECO:0000313" key="7">
    <source>
        <dbReference type="Proteomes" id="UP001358417"/>
    </source>
</evidence>
<dbReference type="RefSeq" id="XP_064712653.1">
    <property type="nucleotide sequence ID" value="XM_064844793.1"/>
</dbReference>
<protein>
    <recommendedName>
        <fullName evidence="8">Enoyl-CoA hydratase</fullName>
    </recommendedName>
</protein>
<evidence type="ECO:0008006" key="8">
    <source>
        <dbReference type="Google" id="ProtNLM"/>
    </source>
</evidence>
<dbReference type="AlphaFoldDB" id="A0AAV9NUC0"/>
<dbReference type="InterPro" id="IPR051053">
    <property type="entry name" value="ECH/Chromodomain_protein"/>
</dbReference>
<dbReference type="EMBL" id="JAVRRD010000001">
    <property type="protein sequence ID" value="KAK5065329.1"/>
    <property type="molecule type" value="Genomic_DNA"/>
</dbReference>